<dbReference type="AlphaFoldDB" id="A0A2S8B508"/>
<name>A0A2S8B508_9SPHN</name>
<dbReference type="SUPFAM" id="SSF53756">
    <property type="entry name" value="UDP-Glycosyltransferase/glycogen phosphorylase"/>
    <property type="match status" value="1"/>
</dbReference>
<evidence type="ECO:0008006" key="3">
    <source>
        <dbReference type="Google" id="ProtNLM"/>
    </source>
</evidence>
<sequence>MFIASPGGAEARIMDNIASGLSFAGLDLEVRRSNRIRGFRFEHLGLIKRSDIVLLHTPLLMSWHYAFLARLFGKTIVSIVWDSYPVTLGGVRFDRRMRRRLFDRIENTALSASNRLLVPSQDFLEQPILHRAKAVRLWYAIHAPNMDSGPASYRHGDDEPLKVLFAGQINRTRGLAAATEQLHRVTQGRFQLLIASGDPLPPELSGRPDVRHLGKLDRENLRRVAAGCDCGLVALACDFDGPGLPSKTFEYLEAGIPCLYYGKRLEHYLDVLEWSGAGIEIGARANLTRDDVLAKKADIANATIRFSDAFALDRVELIAHLGPVQE</sequence>
<keyword evidence="2" id="KW-1185">Reference proteome</keyword>
<comment type="caution">
    <text evidence="1">The sequence shown here is derived from an EMBL/GenBank/DDBJ whole genome shotgun (WGS) entry which is preliminary data.</text>
</comment>
<organism evidence="1 2">
    <name type="scientific">Sphingopyxis lindanitolerans</name>
    <dbReference type="NCBI Taxonomy" id="2054227"/>
    <lineage>
        <taxon>Bacteria</taxon>
        <taxon>Pseudomonadati</taxon>
        <taxon>Pseudomonadota</taxon>
        <taxon>Alphaproteobacteria</taxon>
        <taxon>Sphingomonadales</taxon>
        <taxon>Sphingomonadaceae</taxon>
        <taxon>Sphingopyxis</taxon>
    </lineage>
</organism>
<evidence type="ECO:0000313" key="1">
    <source>
        <dbReference type="EMBL" id="PQM27433.1"/>
    </source>
</evidence>
<evidence type="ECO:0000313" key="2">
    <source>
        <dbReference type="Proteomes" id="UP000238954"/>
    </source>
</evidence>
<reference evidence="2" key="1">
    <citation type="submission" date="2017-11" db="EMBL/GenBank/DDBJ databases">
        <title>The complete genome sequence of Sphingopyxis pomeranensis sp. nov. strain WS5A3p.</title>
        <authorList>
            <person name="Kaminski M.A."/>
        </authorList>
    </citation>
    <scope>NUCLEOTIDE SEQUENCE [LARGE SCALE GENOMIC DNA]</scope>
    <source>
        <strain evidence="2">WS5A3p</strain>
    </source>
</reference>
<gene>
    <name evidence="1" type="ORF">CVO77_02200</name>
</gene>
<dbReference type="Gene3D" id="3.40.50.2000">
    <property type="entry name" value="Glycogen Phosphorylase B"/>
    <property type="match status" value="1"/>
</dbReference>
<protein>
    <recommendedName>
        <fullName evidence="3">Glycosyltransferase subfamily 4-like N-terminal domain-containing protein</fullName>
    </recommendedName>
</protein>
<dbReference type="EMBL" id="PHFW01000002">
    <property type="protein sequence ID" value="PQM27433.1"/>
    <property type="molecule type" value="Genomic_DNA"/>
</dbReference>
<accession>A0A2S8B508</accession>
<proteinExistence type="predicted"/>
<dbReference type="Proteomes" id="UP000238954">
    <property type="component" value="Chromosome"/>
</dbReference>